<dbReference type="SUPFAM" id="SSF52317">
    <property type="entry name" value="Class I glutamine amidotransferase-like"/>
    <property type="match status" value="1"/>
</dbReference>
<dbReference type="Gene3D" id="3.40.50.880">
    <property type="match status" value="1"/>
</dbReference>
<keyword evidence="4" id="KW-1185">Reference proteome</keyword>
<comment type="caution">
    <text evidence="3">The sequence shown here is derived from an EMBL/GenBank/DDBJ whole genome shotgun (WGS) entry which is preliminary data.</text>
</comment>
<keyword evidence="1" id="KW-0732">Signal</keyword>
<protein>
    <submittedName>
        <fullName evidence="3">ThuA domain-containing protein</fullName>
    </submittedName>
</protein>
<evidence type="ECO:0000313" key="3">
    <source>
        <dbReference type="EMBL" id="MFC5454061.1"/>
    </source>
</evidence>
<gene>
    <name evidence="3" type="ORF">ACFQDI_04255</name>
</gene>
<dbReference type="InterPro" id="IPR029010">
    <property type="entry name" value="ThuA-like"/>
</dbReference>
<organism evidence="3 4">
    <name type="scientific">Prosthecobacter fluviatilis</name>
    <dbReference type="NCBI Taxonomy" id="445931"/>
    <lineage>
        <taxon>Bacteria</taxon>
        <taxon>Pseudomonadati</taxon>
        <taxon>Verrucomicrobiota</taxon>
        <taxon>Verrucomicrobiia</taxon>
        <taxon>Verrucomicrobiales</taxon>
        <taxon>Verrucomicrobiaceae</taxon>
        <taxon>Prosthecobacter</taxon>
    </lineage>
</organism>
<accession>A0ABW0KMC9</accession>
<dbReference type="EMBL" id="JBHSMQ010000001">
    <property type="protein sequence ID" value="MFC5454061.1"/>
    <property type="molecule type" value="Genomic_DNA"/>
</dbReference>
<feature type="domain" description="ThuA-like" evidence="2">
    <location>
        <begin position="75"/>
        <end position="290"/>
    </location>
</feature>
<evidence type="ECO:0000256" key="1">
    <source>
        <dbReference type="SAM" id="SignalP"/>
    </source>
</evidence>
<feature type="signal peptide" evidence="1">
    <location>
        <begin position="1"/>
        <end position="16"/>
    </location>
</feature>
<dbReference type="InterPro" id="IPR029062">
    <property type="entry name" value="Class_I_gatase-like"/>
</dbReference>
<evidence type="ECO:0000313" key="4">
    <source>
        <dbReference type="Proteomes" id="UP001596052"/>
    </source>
</evidence>
<dbReference type="Pfam" id="PF06283">
    <property type="entry name" value="ThuA"/>
    <property type="match status" value="1"/>
</dbReference>
<name>A0ABW0KMC9_9BACT</name>
<dbReference type="Proteomes" id="UP001596052">
    <property type="component" value="Unassembled WGS sequence"/>
</dbReference>
<reference evidence="4" key="1">
    <citation type="journal article" date="2019" name="Int. J. Syst. Evol. Microbiol.">
        <title>The Global Catalogue of Microorganisms (GCM) 10K type strain sequencing project: providing services to taxonomists for standard genome sequencing and annotation.</title>
        <authorList>
            <consortium name="The Broad Institute Genomics Platform"/>
            <consortium name="The Broad Institute Genome Sequencing Center for Infectious Disease"/>
            <person name="Wu L."/>
            <person name="Ma J."/>
        </authorList>
    </citation>
    <scope>NUCLEOTIDE SEQUENCE [LARGE SCALE GENOMIC DNA]</scope>
    <source>
        <strain evidence="4">CGMCC 4.1469</strain>
    </source>
</reference>
<evidence type="ECO:0000259" key="2">
    <source>
        <dbReference type="Pfam" id="PF06283"/>
    </source>
</evidence>
<sequence length="331" mass="35875">MKHLFLSLLAASGLMAADHVVYEPAGTTKGKHIVLLSGDEEYRSEEAMPMLGKLLSQRHGFKCTVLFSLGADGTIDPKNGASLTHPEALDSADAIVMLLRFRHWDEATTRKFEAAVNRGVPIVALRTSTHAFSGYPKDSPYASWNWNSNGGWGKKVLGETWVSHWGKHKVEATKGVIEAANANHPVLRGVSDLFANTDVYEAAPPADAVVLVRGQILQGMTPDTAPATYRKATAAKVEQDVNSPMMPVAWLRVVKNDAGTENKILASTMGAATDLTNEGLRRLVVNGLHWGLGLEVPEKADVTPVGDYKPTMYGFGEFQKGLKPDDFVLVK</sequence>
<proteinExistence type="predicted"/>
<feature type="chain" id="PRO_5045692502" evidence="1">
    <location>
        <begin position="17"/>
        <end position="331"/>
    </location>
</feature>
<dbReference type="RefSeq" id="WP_377163747.1">
    <property type="nucleotide sequence ID" value="NZ_JBHSMQ010000001.1"/>
</dbReference>